<evidence type="ECO:0000256" key="1">
    <source>
        <dbReference type="SAM" id="MobiDB-lite"/>
    </source>
</evidence>
<feature type="compositionally biased region" description="Basic and acidic residues" evidence="1">
    <location>
        <begin position="17"/>
        <end position="33"/>
    </location>
</feature>
<dbReference type="AlphaFoldDB" id="A0A133V4X4"/>
<dbReference type="Proteomes" id="UP000070344">
    <property type="component" value="Unassembled WGS sequence"/>
</dbReference>
<comment type="caution">
    <text evidence="2">The sequence shown here is derived from an EMBL/GenBank/DDBJ whole genome shotgun (WGS) entry which is preliminary data.</text>
</comment>
<feature type="compositionally biased region" description="Polar residues" evidence="1">
    <location>
        <begin position="1"/>
        <end position="12"/>
    </location>
</feature>
<keyword evidence="3" id="KW-1185">Reference proteome</keyword>
<sequence>MDKLQSSGSLNPDITEEEIREKLGKHAGGDWTDRDLVRIGSDLGDGGKEGVFFYFLTGSPPKGYAVYVPSLRLLSFYDARGERFRIMDEIVEIKEGEETGALHVSTEEGK</sequence>
<dbReference type="EMBL" id="LHXV01000010">
    <property type="protein sequence ID" value="KXB01495.1"/>
    <property type="molecule type" value="Genomic_DNA"/>
</dbReference>
<reference evidence="2 3" key="1">
    <citation type="journal article" date="2016" name="Sci. Rep.">
        <title>Metabolic traits of an uncultured archaeal lineage -MSBL1- from brine pools of the Red Sea.</title>
        <authorList>
            <person name="Mwirichia R."/>
            <person name="Alam I."/>
            <person name="Rashid M."/>
            <person name="Vinu M."/>
            <person name="Ba-Alawi W."/>
            <person name="Anthony Kamau A."/>
            <person name="Kamanda Ngugi D."/>
            <person name="Goker M."/>
            <person name="Klenk H.P."/>
            <person name="Bajic V."/>
            <person name="Stingl U."/>
        </authorList>
    </citation>
    <scope>NUCLEOTIDE SEQUENCE [LARGE SCALE GENOMIC DNA]</scope>
    <source>
        <strain evidence="2">SCGC-AAA259O05</strain>
    </source>
</reference>
<name>A0A133V4X4_9EURY</name>
<protein>
    <submittedName>
        <fullName evidence="2">Uncharacterized protein</fullName>
    </submittedName>
</protein>
<gene>
    <name evidence="2" type="ORF">AKJ41_01260</name>
</gene>
<evidence type="ECO:0000313" key="2">
    <source>
        <dbReference type="EMBL" id="KXB01495.1"/>
    </source>
</evidence>
<accession>A0A133V4X4</accession>
<organism evidence="2 3">
    <name type="scientific">candidate division MSBL1 archaeon SCGC-AAA259O05</name>
    <dbReference type="NCBI Taxonomy" id="1698271"/>
    <lineage>
        <taxon>Archaea</taxon>
        <taxon>Methanobacteriati</taxon>
        <taxon>Methanobacteriota</taxon>
        <taxon>candidate division MSBL1</taxon>
    </lineage>
</organism>
<evidence type="ECO:0000313" key="3">
    <source>
        <dbReference type="Proteomes" id="UP000070344"/>
    </source>
</evidence>
<feature type="region of interest" description="Disordered" evidence="1">
    <location>
        <begin position="1"/>
        <end position="33"/>
    </location>
</feature>
<proteinExistence type="predicted"/>